<dbReference type="InterPro" id="IPR013342">
    <property type="entry name" value="Mandelate_racemase_C"/>
</dbReference>
<organism evidence="5 6">
    <name type="scientific">Tamaricihabitans halophyticus</name>
    <dbReference type="NCBI Taxonomy" id="1262583"/>
    <lineage>
        <taxon>Bacteria</taxon>
        <taxon>Bacillati</taxon>
        <taxon>Actinomycetota</taxon>
        <taxon>Actinomycetes</taxon>
        <taxon>Pseudonocardiales</taxon>
        <taxon>Pseudonocardiaceae</taxon>
        <taxon>Tamaricihabitans</taxon>
    </lineage>
</organism>
<dbReference type="GO" id="GO:0016052">
    <property type="term" value="P:carbohydrate catabolic process"/>
    <property type="evidence" value="ECO:0007669"/>
    <property type="project" value="TreeGrafter"/>
</dbReference>
<comment type="cofactor">
    <cofactor evidence="1">
        <name>Mg(2+)</name>
        <dbReference type="ChEBI" id="CHEBI:18420"/>
    </cofactor>
</comment>
<accession>A0A4R2QLE9</accession>
<dbReference type="GO" id="GO:0000287">
    <property type="term" value="F:magnesium ion binding"/>
    <property type="evidence" value="ECO:0007669"/>
    <property type="project" value="TreeGrafter"/>
</dbReference>
<keyword evidence="6" id="KW-1185">Reference proteome</keyword>
<dbReference type="PROSITE" id="PS00908">
    <property type="entry name" value="MR_MLE_1"/>
    <property type="match status" value="1"/>
</dbReference>
<dbReference type="EMBL" id="SLXQ01000011">
    <property type="protein sequence ID" value="TCP47825.1"/>
    <property type="molecule type" value="Genomic_DNA"/>
</dbReference>
<evidence type="ECO:0000259" key="4">
    <source>
        <dbReference type="SMART" id="SM00922"/>
    </source>
</evidence>
<dbReference type="Pfam" id="PF13378">
    <property type="entry name" value="MR_MLE_C"/>
    <property type="match status" value="1"/>
</dbReference>
<name>A0A4R2QLE9_9PSEU</name>
<dbReference type="GO" id="GO:0009063">
    <property type="term" value="P:amino acid catabolic process"/>
    <property type="evidence" value="ECO:0007669"/>
    <property type="project" value="InterPro"/>
</dbReference>
<proteinExistence type="predicted"/>
<comment type="caution">
    <text evidence="5">The sequence shown here is derived from an EMBL/GenBank/DDBJ whole genome shotgun (WGS) entry which is preliminary data.</text>
</comment>
<dbReference type="InterPro" id="IPR029065">
    <property type="entry name" value="Enolase_C-like"/>
</dbReference>
<dbReference type="InterPro" id="IPR013341">
    <property type="entry name" value="Mandelate_racemase_N_dom"/>
</dbReference>
<evidence type="ECO:0000256" key="1">
    <source>
        <dbReference type="ARBA" id="ARBA00001946"/>
    </source>
</evidence>
<dbReference type="GO" id="GO:0016836">
    <property type="term" value="F:hydro-lyase activity"/>
    <property type="evidence" value="ECO:0007669"/>
    <property type="project" value="TreeGrafter"/>
</dbReference>
<gene>
    <name evidence="5" type="ORF">EV191_11130</name>
</gene>
<dbReference type="SUPFAM" id="SSF51604">
    <property type="entry name" value="Enolase C-terminal domain-like"/>
    <property type="match status" value="1"/>
</dbReference>
<dbReference type="SFLD" id="SFLDS00001">
    <property type="entry name" value="Enolase"/>
    <property type="match status" value="1"/>
</dbReference>
<dbReference type="Pfam" id="PF02746">
    <property type="entry name" value="MR_MLE_N"/>
    <property type="match status" value="1"/>
</dbReference>
<dbReference type="SFLD" id="SFLDG00179">
    <property type="entry name" value="mandelate_racemase"/>
    <property type="match status" value="1"/>
</dbReference>
<dbReference type="SUPFAM" id="SSF54826">
    <property type="entry name" value="Enolase N-terminal domain-like"/>
    <property type="match status" value="1"/>
</dbReference>
<feature type="domain" description="Mandelate racemase/muconate lactonizing enzyme C-terminal" evidence="4">
    <location>
        <begin position="166"/>
        <end position="266"/>
    </location>
</feature>
<keyword evidence="2" id="KW-0479">Metal-binding</keyword>
<dbReference type="PANTHER" id="PTHR13794:SF58">
    <property type="entry name" value="MITOCHONDRIAL ENOLASE SUPERFAMILY MEMBER 1"/>
    <property type="match status" value="1"/>
</dbReference>
<protein>
    <submittedName>
        <fullName evidence="5">L-alanine-DL-glutamate epimerase-like enolase superfamily enzyme</fullName>
    </submittedName>
</protein>
<dbReference type="InterPro" id="IPR036849">
    <property type="entry name" value="Enolase-like_C_sf"/>
</dbReference>
<evidence type="ECO:0000256" key="2">
    <source>
        <dbReference type="ARBA" id="ARBA00022723"/>
    </source>
</evidence>
<dbReference type="RefSeq" id="WP_207894608.1">
    <property type="nucleotide sequence ID" value="NZ_SLXQ01000011.1"/>
</dbReference>
<sequence length="400" mass="42974">MGNRPLPIANLQAWWVHVPIPERQQHFGDFGQVSSFDSTIVRVTAENGVVGWGEAKNAPGSAGTYAALTALLNQEIAPKLIGKNALAPSVLADELYSGVRAHFASARGFVFPEMSRRGMSVAAISAVDIALWDLLGKTLDAPVWQLLGGRRAERLPAYGSGGWASAADIGPELRDYVDRGKFGAVKMRIGPMDGSMQESARRVIAAREAIGPDVELLVDAHGAFTLAEAKRFCHLVRDCDLGWLEEPLSGDDKPGMARLREFTHVPIAAGESEYTRFDFRDMIDAGAVDVLQPDLAVCGGITEGMRIAALASAHNLRMAPHLWSGAPGFTAGMHIAAASNCGYILEYSLGGHPMLHDLVEEEFVARDGYLDIPDRPGLGITIREDYLQAHVVSGEPAVGR</sequence>
<dbReference type="PANTHER" id="PTHR13794">
    <property type="entry name" value="ENOLASE SUPERFAMILY, MANDELATE RACEMASE"/>
    <property type="match status" value="1"/>
</dbReference>
<dbReference type="Gene3D" id="3.20.20.120">
    <property type="entry name" value="Enolase-like C-terminal domain"/>
    <property type="match status" value="1"/>
</dbReference>
<dbReference type="InterPro" id="IPR029017">
    <property type="entry name" value="Enolase-like_N"/>
</dbReference>
<evidence type="ECO:0000256" key="3">
    <source>
        <dbReference type="ARBA" id="ARBA00022842"/>
    </source>
</evidence>
<dbReference type="Gene3D" id="3.30.390.10">
    <property type="entry name" value="Enolase-like, N-terminal domain"/>
    <property type="match status" value="1"/>
</dbReference>
<dbReference type="PROSITE" id="PS00909">
    <property type="entry name" value="MR_MLE_2"/>
    <property type="match status" value="1"/>
</dbReference>
<evidence type="ECO:0000313" key="6">
    <source>
        <dbReference type="Proteomes" id="UP000294911"/>
    </source>
</evidence>
<dbReference type="SMART" id="SM00922">
    <property type="entry name" value="MR_MLE"/>
    <property type="match status" value="1"/>
</dbReference>
<evidence type="ECO:0000313" key="5">
    <source>
        <dbReference type="EMBL" id="TCP47825.1"/>
    </source>
</evidence>
<keyword evidence="3" id="KW-0460">Magnesium</keyword>
<reference evidence="5 6" key="1">
    <citation type="submission" date="2019-03" db="EMBL/GenBank/DDBJ databases">
        <title>Genomic Encyclopedia of Type Strains, Phase IV (KMG-IV): sequencing the most valuable type-strain genomes for metagenomic binning, comparative biology and taxonomic classification.</title>
        <authorList>
            <person name="Goeker M."/>
        </authorList>
    </citation>
    <scope>NUCLEOTIDE SEQUENCE [LARGE SCALE GENOMIC DNA]</scope>
    <source>
        <strain evidence="5 6">DSM 45765</strain>
    </source>
</reference>
<dbReference type="InterPro" id="IPR046945">
    <property type="entry name" value="RHMD-like"/>
</dbReference>
<dbReference type="InterPro" id="IPR018110">
    <property type="entry name" value="Mandel_Rmase/mucon_lact_enz_CS"/>
</dbReference>
<dbReference type="Proteomes" id="UP000294911">
    <property type="component" value="Unassembled WGS sequence"/>
</dbReference>
<dbReference type="CDD" id="cd03316">
    <property type="entry name" value="MR_like"/>
    <property type="match status" value="1"/>
</dbReference>
<dbReference type="AlphaFoldDB" id="A0A4R2QLE9"/>